<dbReference type="AlphaFoldDB" id="A5GBD0"/>
<dbReference type="OrthoDB" id="9811434at2"/>
<dbReference type="SUPFAM" id="SSF54427">
    <property type="entry name" value="NTF2-like"/>
    <property type="match status" value="1"/>
</dbReference>
<evidence type="ECO:0000256" key="2">
    <source>
        <dbReference type="SAM" id="Phobius"/>
    </source>
</evidence>
<dbReference type="InterPro" id="IPR007379">
    <property type="entry name" value="Tim44-like_dom"/>
</dbReference>
<proteinExistence type="predicted"/>
<feature type="region of interest" description="Disordered" evidence="1">
    <location>
        <begin position="32"/>
        <end position="70"/>
    </location>
</feature>
<dbReference type="EMBL" id="CP000698">
    <property type="protein sequence ID" value="ABQ25107.1"/>
    <property type="molecule type" value="Genomic_DNA"/>
</dbReference>
<dbReference type="Gene3D" id="3.10.450.240">
    <property type="match status" value="1"/>
</dbReference>
<sequence>MKKHVVKVFAVVAAVMFLSITVLELNAHARAGGSRSFGSRGARSYSRPASNYSQPSQSRQQAAPAPSPFQQQGGGFMRSMAGGLVGGMLGGMLFRSLGMAGAGGMGGGGIGLFEILLLAGIGYLIYRFVKKKREANAAYSSYGGAYQGGTVTPVSGGYLGNDPQPDDVAAGLAHVRQMDASFDENRFNDLVMDNFFKIQGAWMNRDLTPVTGLLTDEMKRIFQEDLDRLLRDKQVNRLENIAVRNVEIAEVWQESGQDFITALIYANLLDYTTDDATGVVVSGSKTEPVKFEEYWTLTRPVGNNPWRLSAINQK</sequence>
<accession>A5GBD0</accession>
<gene>
    <name evidence="4" type="ordered locus">Gura_0901</name>
</gene>
<dbReference type="PANTHER" id="PTHR41542">
    <property type="entry name" value="BLL5807 PROTEIN"/>
    <property type="match status" value="1"/>
</dbReference>
<dbReference type="RefSeq" id="WP_011937831.1">
    <property type="nucleotide sequence ID" value="NC_009483.1"/>
</dbReference>
<evidence type="ECO:0000313" key="5">
    <source>
        <dbReference type="Proteomes" id="UP000006695"/>
    </source>
</evidence>
<dbReference type="HOGENOM" id="CLU_066429_0_0_7"/>
<dbReference type="SMART" id="SM00978">
    <property type="entry name" value="Tim44"/>
    <property type="match status" value="1"/>
</dbReference>
<dbReference type="STRING" id="351605.Gura_0901"/>
<dbReference type="PANTHER" id="PTHR41542:SF1">
    <property type="entry name" value="BLL5807 PROTEIN"/>
    <property type="match status" value="1"/>
</dbReference>
<feature type="domain" description="Tim44-like" evidence="3">
    <location>
        <begin position="168"/>
        <end position="313"/>
    </location>
</feature>
<evidence type="ECO:0000259" key="3">
    <source>
        <dbReference type="SMART" id="SM00978"/>
    </source>
</evidence>
<keyword evidence="2" id="KW-0812">Transmembrane</keyword>
<keyword evidence="5" id="KW-1185">Reference proteome</keyword>
<feature type="transmembrane region" description="Helical" evidence="2">
    <location>
        <begin position="6"/>
        <end position="25"/>
    </location>
</feature>
<organism evidence="4 5">
    <name type="scientific">Geotalea uraniireducens (strain Rf4)</name>
    <name type="common">Geobacter uraniireducens</name>
    <dbReference type="NCBI Taxonomy" id="351605"/>
    <lineage>
        <taxon>Bacteria</taxon>
        <taxon>Pseudomonadati</taxon>
        <taxon>Thermodesulfobacteriota</taxon>
        <taxon>Desulfuromonadia</taxon>
        <taxon>Geobacterales</taxon>
        <taxon>Geobacteraceae</taxon>
        <taxon>Geotalea</taxon>
    </lineage>
</organism>
<dbReference type="KEGG" id="gur:Gura_0901"/>
<dbReference type="Proteomes" id="UP000006695">
    <property type="component" value="Chromosome"/>
</dbReference>
<keyword evidence="2" id="KW-0472">Membrane</keyword>
<evidence type="ECO:0000313" key="4">
    <source>
        <dbReference type="EMBL" id="ABQ25107.1"/>
    </source>
</evidence>
<protein>
    <submittedName>
        <fullName evidence="4">Import inner membrane translocase, subunit Tim44</fullName>
    </submittedName>
</protein>
<name>A5GBD0_GEOUR</name>
<keyword evidence="2" id="KW-1133">Transmembrane helix</keyword>
<feature type="compositionally biased region" description="Low complexity" evidence="1">
    <location>
        <begin position="32"/>
        <end position="44"/>
    </location>
</feature>
<dbReference type="Pfam" id="PF04280">
    <property type="entry name" value="Tim44"/>
    <property type="match status" value="1"/>
</dbReference>
<reference evidence="4 5" key="1">
    <citation type="submission" date="2007-05" db="EMBL/GenBank/DDBJ databases">
        <title>Complete sequence of Geobacter uraniireducens Rf4.</title>
        <authorList>
            <consortium name="US DOE Joint Genome Institute"/>
            <person name="Copeland A."/>
            <person name="Lucas S."/>
            <person name="Lapidus A."/>
            <person name="Barry K."/>
            <person name="Detter J.C."/>
            <person name="Glavina del Rio T."/>
            <person name="Hammon N."/>
            <person name="Israni S."/>
            <person name="Dalin E."/>
            <person name="Tice H."/>
            <person name="Pitluck S."/>
            <person name="Chertkov O."/>
            <person name="Brettin T."/>
            <person name="Bruce D."/>
            <person name="Han C."/>
            <person name="Schmutz J."/>
            <person name="Larimer F."/>
            <person name="Land M."/>
            <person name="Hauser L."/>
            <person name="Kyrpides N."/>
            <person name="Mikhailova N."/>
            <person name="Shelobolina E."/>
            <person name="Aklujkar M."/>
            <person name="Lovley D."/>
            <person name="Richardson P."/>
        </authorList>
    </citation>
    <scope>NUCLEOTIDE SEQUENCE [LARGE SCALE GENOMIC DNA]</scope>
    <source>
        <strain evidence="4 5">Rf4</strain>
    </source>
</reference>
<dbReference type="InterPro" id="IPR032710">
    <property type="entry name" value="NTF2-like_dom_sf"/>
</dbReference>
<feature type="transmembrane region" description="Helical" evidence="2">
    <location>
        <begin position="106"/>
        <end position="126"/>
    </location>
</feature>
<evidence type="ECO:0000256" key="1">
    <source>
        <dbReference type="SAM" id="MobiDB-lite"/>
    </source>
</evidence>
<feature type="compositionally biased region" description="Low complexity" evidence="1">
    <location>
        <begin position="53"/>
        <end position="70"/>
    </location>
</feature>